<evidence type="ECO:0000313" key="1">
    <source>
        <dbReference type="EMBL" id="TDP93918.1"/>
    </source>
</evidence>
<evidence type="ECO:0000313" key="2">
    <source>
        <dbReference type="Proteomes" id="UP000295444"/>
    </source>
</evidence>
<dbReference type="AlphaFoldDB" id="A0A4V3CYF4"/>
<name>A0A4V3CYF4_LABRH</name>
<comment type="caution">
    <text evidence="1">The sequence shown here is derived from an EMBL/GenBank/DDBJ whole genome shotgun (WGS) entry which is preliminary data.</text>
</comment>
<dbReference type="EMBL" id="SNXZ01000006">
    <property type="protein sequence ID" value="TDP93918.1"/>
    <property type="molecule type" value="Genomic_DNA"/>
</dbReference>
<dbReference type="RefSeq" id="WP_133852906.1">
    <property type="nucleotide sequence ID" value="NZ_SNXZ01000006.1"/>
</dbReference>
<reference evidence="1 2" key="1">
    <citation type="submission" date="2019-03" db="EMBL/GenBank/DDBJ databases">
        <title>Genomic Encyclopedia of Type Strains, Phase IV (KMG-IV): sequencing the most valuable type-strain genomes for metagenomic binning, comparative biology and taxonomic classification.</title>
        <authorList>
            <person name="Goeker M."/>
        </authorList>
    </citation>
    <scope>NUCLEOTIDE SEQUENCE [LARGE SCALE GENOMIC DNA]</scope>
    <source>
        <strain evidence="1 2">DSM 45361</strain>
    </source>
</reference>
<sequence length="176" mass="19871">MTASYDGPLARSDLYYADKYELSPHGVFQFEDATYAVTFAYEDGVLRCLDTMMRFPDKPATPRFALRPEGYREKRPEWPVSALRFDYDIEHQVAAVVLLALDKDANTHAWMSRGTAGRDGVELTHSTWSPEANRFPPESFITIAELRAVVVQWAFGDVLPPSAITWTAVAHDLVGW</sequence>
<dbReference type="OrthoDB" id="3681471at2"/>
<organism evidence="1 2">
    <name type="scientific">Labedaea rhizosphaerae</name>
    <dbReference type="NCBI Taxonomy" id="598644"/>
    <lineage>
        <taxon>Bacteria</taxon>
        <taxon>Bacillati</taxon>
        <taxon>Actinomycetota</taxon>
        <taxon>Actinomycetes</taxon>
        <taxon>Pseudonocardiales</taxon>
        <taxon>Pseudonocardiaceae</taxon>
        <taxon>Labedaea</taxon>
    </lineage>
</organism>
<keyword evidence="2" id="KW-1185">Reference proteome</keyword>
<proteinExistence type="predicted"/>
<dbReference type="Proteomes" id="UP000295444">
    <property type="component" value="Unassembled WGS sequence"/>
</dbReference>
<gene>
    <name evidence="1" type="ORF">EV186_106312</name>
</gene>
<protein>
    <submittedName>
        <fullName evidence="1">Uncharacterized protein</fullName>
    </submittedName>
</protein>
<accession>A0A4V3CYF4</accession>